<organism evidence="2 3">
    <name type="scientific">Bacillus thuringiensis</name>
    <dbReference type="NCBI Taxonomy" id="1428"/>
    <lineage>
        <taxon>Bacteria</taxon>
        <taxon>Bacillati</taxon>
        <taxon>Bacillota</taxon>
        <taxon>Bacilli</taxon>
        <taxon>Bacillales</taxon>
        <taxon>Bacillaceae</taxon>
        <taxon>Bacillus</taxon>
        <taxon>Bacillus cereus group</taxon>
    </lineage>
</organism>
<gene>
    <name evidence="2" type="ORF">BT246_64880</name>
</gene>
<sequence>MKGYLKHEKSLASVLTLAIAAASLPVTTLTADYSDHVTKNGEKDWMESSSYRYTLISVVLISVVADSCYLWMTN</sequence>
<keyword evidence="1" id="KW-0812">Transmembrane</keyword>
<dbReference type="Proteomes" id="UP000092743">
    <property type="component" value="Plasmid p142098"/>
</dbReference>
<dbReference type="RefSeq" id="WP_197389559.1">
    <property type="nucleotide sequence ID" value="NZ_LDEQ01000497.1"/>
</dbReference>
<evidence type="ECO:0000313" key="3">
    <source>
        <dbReference type="Proteomes" id="UP000092743"/>
    </source>
</evidence>
<keyword evidence="1" id="KW-1133">Transmembrane helix</keyword>
<evidence type="ECO:0000256" key="1">
    <source>
        <dbReference type="SAM" id="Phobius"/>
    </source>
</evidence>
<feature type="transmembrane region" description="Helical" evidence="1">
    <location>
        <begin position="54"/>
        <end position="72"/>
    </location>
</feature>
<keyword evidence="2" id="KW-0614">Plasmid</keyword>
<protein>
    <submittedName>
        <fullName evidence="2">Uncharacterized protein</fullName>
    </submittedName>
</protein>
<keyword evidence="1" id="KW-0472">Membrane</keyword>
<name>A0A9W3X3X8_BACTU</name>
<dbReference type="AlphaFoldDB" id="A0A9W3X3X8"/>
<geneLocation type="plasmid" evidence="2 3">
    <name>p142098</name>
</geneLocation>
<dbReference type="EMBL" id="CP015352">
    <property type="protein sequence ID" value="ANS51780.1"/>
    <property type="molecule type" value="Genomic_DNA"/>
</dbReference>
<accession>A0A9W3X3X8</accession>
<proteinExistence type="predicted"/>
<reference evidence="2 3" key="1">
    <citation type="submission" date="2016-04" db="EMBL/GenBank/DDBJ databases">
        <title>High quality genome of the nematocidal Bacillus thuringiensis MYBT18246.</title>
        <authorList>
            <person name="Hollensteiner J."/>
            <person name="Poehlein A."/>
            <person name="Sproeer C."/>
            <person name="Bunk B."/>
            <person name="Rosenstiel P."/>
            <person name="Schulenburg H."/>
            <person name="Liesegang H."/>
        </authorList>
    </citation>
    <scope>NUCLEOTIDE SEQUENCE [LARGE SCALE GENOMIC DNA]</scope>
    <source>
        <strain evidence="2 3">MYBT18246</strain>
        <plasmid evidence="2 3">p142098</plasmid>
    </source>
</reference>
<evidence type="ECO:0000313" key="2">
    <source>
        <dbReference type="EMBL" id="ANS51780.1"/>
    </source>
</evidence>